<evidence type="ECO:0000256" key="9">
    <source>
        <dbReference type="ARBA" id="ARBA00022801"/>
    </source>
</evidence>
<feature type="binding site" evidence="13">
    <location>
        <position position="326"/>
    </location>
    <ligand>
        <name>GTP</name>
        <dbReference type="ChEBI" id="CHEBI:37565"/>
    </ligand>
</feature>
<proteinExistence type="inferred from homology"/>
<dbReference type="GO" id="GO:0003935">
    <property type="term" value="F:GTP cyclohydrolase II activity"/>
    <property type="evidence" value="ECO:0007669"/>
    <property type="project" value="UniProtKB-EC"/>
</dbReference>
<gene>
    <name evidence="13 16" type="primary">ribA</name>
    <name evidence="14" type="synonym">ribB</name>
    <name evidence="16" type="ORF">ACFQH9_19420</name>
</gene>
<dbReference type="NCBIfam" id="TIGR00506">
    <property type="entry name" value="ribB"/>
    <property type="match status" value="1"/>
</dbReference>
<dbReference type="PIRSF" id="PIRSF001259">
    <property type="entry name" value="RibA"/>
    <property type="match status" value="1"/>
</dbReference>
<feature type="domain" description="GTP cyclohydrolase II" evidence="15">
    <location>
        <begin position="218"/>
        <end position="381"/>
    </location>
</feature>
<feature type="binding site" evidence="14">
    <location>
        <position position="152"/>
    </location>
    <ligand>
        <name>Mg(2+)</name>
        <dbReference type="ChEBI" id="CHEBI:18420"/>
        <label>2</label>
    </ligand>
</feature>
<evidence type="ECO:0000256" key="5">
    <source>
        <dbReference type="ARBA" id="ARBA00005520"/>
    </source>
</evidence>
<comment type="function">
    <text evidence="2 14">Catalyzes the conversion of D-ribulose 5-phosphate to formate and 3,4-dihydroxy-2-butanone 4-phosphate.</text>
</comment>
<evidence type="ECO:0000259" key="15">
    <source>
        <dbReference type="Pfam" id="PF00925"/>
    </source>
</evidence>
<dbReference type="EC" id="4.1.99.12" evidence="14"/>
<feature type="site" description="Essential for catalytic activity" evidence="14">
    <location>
        <position position="173"/>
    </location>
</feature>
<keyword evidence="10 13" id="KW-0862">Zinc</keyword>
<keyword evidence="6 14" id="KW-0686">Riboflavin biosynthesis</keyword>
<feature type="binding site" evidence="14">
    <location>
        <position position="35"/>
    </location>
    <ligand>
        <name>Mg(2+)</name>
        <dbReference type="ChEBI" id="CHEBI:18420"/>
        <label>2</label>
    </ligand>
</feature>
<dbReference type="Pfam" id="PF00925">
    <property type="entry name" value="GTP_cyclohydro2"/>
    <property type="match status" value="1"/>
</dbReference>
<feature type="binding site" evidence="13">
    <location>
        <begin position="304"/>
        <end position="306"/>
    </location>
    <ligand>
        <name>GTP</name>
        <dbReference type="ChEBI" id="CHEBI:37565"/>
    </ligand>
</feature>
<dbReference type="EC" id="3.5.4.25" evidence="13"/>
<protein>
    <recommendedName>
        <fullName evidence="13 14">Multifunctional fusion protein</fullName>
    </recommendedName>
    <domain>
        <recommendedName>
            <fullName evidence="13">GTP cyclohydrolase-2</fullName>
            <ecNumber evidence="13">3.5.4.25</ecNumber>
        </recommendedName>
        <alternativeName>
            <fullName evidence="13">GTP cyclohydrolase II</fullName>
        </alternativeName>
    </domain>
    <domain>
        <recommendedName>
            <fullName evidence="14">3,4-dihydroxy-2-butanone 4-phosphate synthase</fullName>
            <shortName evidence="14">DHBP synthase</shortName>
            <ecNumber evidence="14">4.1.99.12</ecNumber>
        </recommendedName>
    </domain>
</protein>
<dbReference type="InterPro" id="IPR017945">
    <property type="entry name" value="DHBP_synth_RibB-like_a/b_dom"/>
</dbReference>
<comment type="similarity">
    <text evidence="13">Belongs to the GTP cyclohydrolase II family.</text>
</comment>
<feature type="binding site" evidence="13">
    <location>
        <begin position="260"/>
        <end position="264"/>
    </location>
    <ligand>
        <name>GTP</name>
        <dbReference type="ChEBI" id="CHEBI:37565"/>
    </ligand>
</feature>
<accession>A0ABW1IBS8</accession>
<keyword evidence="9 13" id="KW-0378">Hydrolase</keyword>
<evidence type="ECO:0000313" key="17">
    <source>
        <dbReference type="Proteomes" id="UP001596119"/>
    </source>
</evidence>
<keyword evidence="17" id="KW-1185">Reference proteome</keyword>
<feature type="binding site" evidence="13">
    <location>
        <position position="265"/>
    </location>
    <ligand>
        <name>Zn(2+)</name>
        <dbReference type="ChEBI" id="CHEBI:29105"/>
        <note>catalytic</note>
    </ligand>
</feature>
<feature type="binding site" evidence="13">
    <location>
        <position position="361"/>
    </location>
    <ligand>
        <name>GTP</name>
        <dbReference type="ChEBI" id="CHEBI:37565"/>
    </ligand>
</feature>
<dbReference type="InterPro" id="IPR000926">
    <property type="entry name" value="RibA"/>
</dbReference>
<dbReference type="InterPro" id="IPR000422">
    <property type="entry name" value="DHBP_synthase_RibB"/>
</dbReference>
<comment type="similarity">
    <text evidence="14">Belongs to the DHBP synthase family.</text>
</comment>
<evidence type="ECO:0000256" key="7">
    <source>
        <dbReference type="ARBA" id="ARBA00022723"/>
    </source>
</evidence>
<organism evidence="16 17">
    <name type="scientific">Pseudonocardia lutea</name>
    <dbReference type="NCBI Taxonomy" id="2172015"/>
    <lineage>
        <taxon>Bacteria</taxon>
        <taxon>Bacillati</taxon>
        <taxon>Actinomycetota</taxon>
        <taxon>Actinomycetes</taxon>
        <taxon>Pseudonocardiales</taxon>
        <taxon>Pseudonocardiaceae</taxon>
        <taxon>Pseudonocardia</taxon>
    </lineage>
</organism>
<evidence type="ECO:0000256" key="6">
    <source>
        <dbReference type="ARBA" id="ARBA00022619"/>
    </source>
</evidence>
<feature type="binding site" evidence="13">
    <location>
        <position position="281"/>
    </location>
    <ligand>
        <name>GTP</name>
        <dbReference type="ChEBI" id="CHEBI:37565"/>
    </ligand>
</feature>
<evidence type="ECO:0000256" key="10">
    <source>
        <dbReference type="ARBA" id="ARBA00022833"/>
    </source>
</evidence>
<keyword evidence="8 13" id="KW-0547">Nucleotide-binding</keyword>
<comment type="caution">
    <text evidence="16">The sequence shown here is derived from an EMBL/GenBank/DDBJ whole genome shotgun (WGS) entry which is preliminary data.</text>
</comment>
<evidence type="ECO:0000256" key="14">
    <source>
        <dbReference type="HAMAP-Rule" id="MF_00180"/>
    </source>
</evidence>
<dbReference type="Pfam" id="PF00926">
    <property type="entry name" value="DHBP_synthase"/>
    <property type="match status" value="1"/>
</dbReference>
<dbReference type="EMBL" id="JBHSQK010000047">
    <property type="protein sequence ID" value="MFC5950443.1"/>
    <property type="molecule type" value="Genomic_DNA"/>
</dbReference>
<name>A0ABW1IBS8_9PSEU</name>
<evidence type="ECO:0000256" key="13">
    <source>
        <dbReference type="HAMAP-Rule" id="MF_00179"/>
    </source>
</evidence>
<feature type="binding site" evidence="14">
    <location>
        <begin position="34"/>
        <end position="35"/>
    </location>
    <ligand>
        <name>D-ribulose 5-phosphate</name>
        <dbReference type="ChEBI" id="CHEBI:58121"/>
    </ligand>
</feature>
<evidence type="ECO:0000313" key="16">
    <source>
        <dbReference type="EMBL" id="MFC5950443.1"/>
    </source>
</evidence>
<dbReference type="HAMAP" id="MF_00179">
    <property type="entry name" value="RibA"/>
    <property type="match status" value="1"/>
</dbReference>
<dbReference type="Gene3D" id="3.90.870.10">
    <property type="entry name" value="DHBP synthase"/>
    <property type="match status" value="1"/>
</dbReference>
<comment type="catalytic activity">
    <reaction evidence="1 14">
        <text>D-ribulose 5-phosphate = (2S)-2-hydroxy-3-oxobutyl phosphate + formate + H(+)</text>
        <dbReference type="Rhea" id="RHEA:18457"/>
        <dbReference type="ChEBI" id="CHEBI:15378"/>
        <dbReference type="ChEBI" id="CHEBI:15740"/>
        <dbReference type="ChEBI" id="CHEBI:58121"/>
        <dbReference type="ChEBI" id="CHEBI:58830"/>
        <dbReference type="EC" id="4.1.99.12"/>
    </reaction>
</comment>
<comment type="subunit">
    <text evidence="14">Homodimer.</text>
</comment>
<dbReference type="NCBIfam" id="NF001591">
    <property type="entry name" value="PRK00393.1"/>
    <property type="match status" value="1"/>
</dbReference>
<dbReference type="HAMAP" id="MF_00180">
    <property type="entry name" value="RibB"/>
    <property type="match status" value="1"/>
</dbReference>
<keyword evidence="11 13" id="KW-0342">GTP-binding</keyword>
<evidence type="ECO:0000256" key="8">
    <source>
        <dbReference type="ARBA" id="ARBA00022741"/>
    </source>
</evidence>
<feature type="binding site" evidence="13">
    <location>
        <position position="366"/>
    </location>
    <ligand>
        <name>GTP</name>
        <dbReference type="ChEBI" id="CHEBI:37565"/>
    </ligand>
</feature>
<sequence>MPDTDEERVFDSVPEAVAAIARGGIVVVVDDESRENEGDLVMAAEFATTATTAFFVRHTSGFLCVAMPDSRADALELPLMVPDESNGESLRTAFTVSVDAAEGVTTGISARDRGRTIRLLADPDCSPDDLVRPGHVMALRARSGGVLERPGHTEATVDLCTLAGAAPVGLLCELLAEDGEMARRPALLAFAREHDLPIITVAQIAAHRRRLESGVVEVATCTLPTRVGTFAAHAFRGADGTEHLALVHGDPAADSTPLVRLHSECLTGDVLGSVRCDCGSQLEDALDTIVAAGSGVLLYHRGHEGRGIGLAAKIAAYALQERGHDTVDANLALGLPADAREYGTAAGMLHHLGLARVRLLTNNPDKVDALRAAGIDVVERVARPSAVTAENVAYLRTKNERMGHRIAVLTGT</sequence>
<keyword evidence="14" id="KW-0460">Magnesium</keyword>
<dbReference type="SUPFAM" id="SSF55821">
    <property type="entry name" value="YrdC/RibB"/>
    <property type="match status" value="1"/>
</dbReference>
<feature type="binding site" evidence="13">
    <location>
        <position position="276"/>
    </location>
    <ligand>
        <name>Zn(2+)</name>
        <dbReference type="ChEBI" id="CHEBI:29105"/>
        <note>catalytic</note>
    </ligand>
</feature>
<dbReference type="PANTHER" id="PTHR21327:SF18">
    <property type="entry name" value="3,4-DIHYDROXY-2-BUTANONE 4-PHOSPHATE SYNTHASE"/>
    <property type="match status" value="1"/>
</dbReference>
<feature type="binding site" evidence="13">
    <location>
        <position position="278"/>
    </location>
    <ligand>
        <name>Zn(2+)</name>
        <dbReference type="ChEBI" id="CHEBI:29105"/>
        <note>catalytic</note>
    </ligand>
</feature>
<comment type="cofactor">
    <cofactor evidence="13">
        <name>Zn(2+)</name>
        <dbReference type="ChEBI" id="CHEBI:29105"/>
    </cofactor>
    <text evidence="13">Binds 1 zinc ion per subunit.</text>
</comment>
<keyword evidence="7 14" id="KW-0479">Metal-binding</keyword>
<reference evidence="17" key="1">
    <citation type="journal article" date="2019" name="Int. J. Syst. Evol. Microbiol.">
        <title>The Global Catalogue of Microorganisms (GCM) 10K type strain sequencing project: providing services to taxonomists for standard genome sequencing and annotation.</title>
        <authorList>
            <consortium name="The Broad Institute Genomics Platform"/>
            <consortium name="The Broad Institute Genome Sequencing Center for Infectious Disease"/>
            <person name="Wu L."/>
            <person name="Ma J."/>
        </authorList>
    </citation>
    <scope>NUCLEOTIDE SEQUENCE [LARGE SCALE GENOMIC DNA]</scope>
    <source>
        <strain evidence="17">CGMCC 4.7397</strain>
    </source>
</reference>
<dbReference type="InterPro" id="IPR032677">
    <property type="entry name" value="GTP_cyclohydro_II"/>
</dbReference>
<comment type="cofactor">
    <cofactor evidence="14">
        <name>Mg(2+)</name>
        <dbReference type="ChEBI" id="CHEBI:18420"/>
    </cofactor>
    <cofactor evidence="14">
        <name>Mn(2+)</name>
        <dbReference type="ChEBI" id="CHEBI:29035"/>
    </cofactor>
    <text evidence="14">Binds 2 divalent metal cations per subunit. Magnesium or manganese.</text>
</comment>
<evidence type="ECO:0000256" key="3">
    <source>
        <dbReference type="ARBA" id="ARBA00004853"/>
    </source>
</evidence>
<feature type="binding site" evidence="14">
    <location>
        <position position="35"/>
    </location>
    <ligand>
        <name>Mg(2+)</name>
        <dbReference type="ChEBI" id="CHEBI:18420"/>
        <label>1</label>
    </ligand>
</feature>
<dbReference type="Gene3D" id="3.40.50.10990">
    <property type="entry name" value="GTP cyclohydrolase II"/>
    <property type="match status" value="1"/>
</dbReference>
<comment type="pathway">
    <text evidence="4 14">Cofactor biosynthesis; riboflavin biosynthesis; 2-hydroxy-3-oxobutyl phosphate from D-ribulose 5-phosphate: step 1/1.</text>
</comment>
<comment type="catalytic activity">
    <reaction evidence="12 13">
        <text>GTP + 4 H2O = 2,5-diamino-6-hydroxy-4-(5-phosphoribosylamino)-pyrimidine + formate + 2 phosphate + 3 H(+)</text>
        <dbReference type="Rhea" id="RHEA:23704"/>
        <dbReference type="ChEBI" id="CHEBI:15377"/>
        <dbReference type="ChEBI" id="CHEBI:15378"/>
        <dbReference type="ChEBI" id="CHEBI:15740"/>
        <dbReference type="ChEBI" id="CHEBI:37565"/>
        <dbReference type="ChEBI" id="CHEBI:43474"/>
        <dbReference type="ChEBI" id="CHEBI:58614"/>
        <dbReference type="EC" id="3.5.4.25"/>
    </reaction>
</comment>
<comment type="similarity">
    <text evidence="5">In the N-terminal section; belongs to the DHBP synthase family.</text>
</comment>
<evidence type="ECO:0000256" key="1">
    <source>
        <dbReference type="ARBA" id="ARBA00000141"/>
    </source>
</evidence>
<keyword evidence="14" id="KW-0464">Manganese</keyword>
<dbReference type="InterPro" id="IPR036144">
    <property type="entry name" value="RibA-like_sf"/>
</dbReference>
<evidence type="ECO:0000256" key="4">
    <source>
        <dbReference type="ARBA" id="ARBA00004904"/>
    </source>
</evidence>
<feature type="active site" description="Nucleophile" evidence="13">
    <location>
        <position position="340"/>
    </location>
</feature>
<evidence type="ECO:0000256" key="11">
    <source>
        <dbReference type="ARBA" id="ARBA00023134"/>
    </source>
</evidence>
<dbReference type="PANTHER" id="PTHR21327">
    <property type="entry name" value="GTP CYCLOHYDROLASE II-RELATED"/>
    <property type="match status" value="1"/>
</dbReference>
<dbReference type="RefSeq" id="WP_379567576.1">
    <property type="nucleotide sequence ID" value="NZ_JBHSQK010000047.1"/>
</dbReference>
<dbReference type="SUPFAM" id="SSF142695">
    <property type="entry name" value="RibA-like"/>
    <property type="match status" value="1"/>
</dbReference>
<comment type="function">
    <text evidence="13">Catalyzes the conversion of GTP to 2,5-diamino-6-ribosylamino-4(3H)-pyrimidinone 5'-phosphate (DARP), formate and pyrophosphate.</text>
</comment>
<evidence type="ECO:0000256" key="12">
    <source>
        <dbReference type="ARBA" id="ARBA00049295"/>
    </source>
</evidence>
<keyword evidence="14" id="KW-0456">Lyase</keyword>
<dbReference type="CDD" id="cd00641">
    <property type="entry name" value="GTP_cyclohydro2"/>
    <property type="match status" value="1"/>
</dbReference>
<feature type="active site" description="Proton acceptor" evidence="13">
    <location>
        <position position="338"/>
    </location>
</feature>
<feature type="site" description="Essential for catalytic activity" evidence="14">
    <location>
        <position position="135"/>
    </location>
</feature>
<feature type="binding site" evidence="14">
    <location>
        <begin position="149"/>
        <end position="153"/>
    </location>
    <ligand>
        <name>D-ribulose 5-phosphate</name>
        <dbReference type="ChEBI" id="CHEBI:58121"/>
    </ligand>
</feature>
<evidence type="ECO:0000256" key="2">
    <source>
        <dbReference type="ARBA" id="ARBA00002284"/>
    </source>
</evidence>
<dbReference type="NCBIfam" id="TIGR00505">
    <property type="entry name" value="ribA"/>
    <property type="match status" value="1"/>
</dbReference>
<feature type="binding site" evidence="14">
    <location>
        <position position="39"/>
    </location>
    <ligand>
        <name>D-ribulose 5-phosphate</name>
        <dbReference type="ChEBI" id="CHEBI:58121"/>
    </ligand>
</feature>
<dbReference type="Proteomes" id="UP001596119">
    <property type="component" value="Unassembled WGS sequence"/>
</dbReference>
<comment type="pathway">
    <text evidence="3 13">Cofactor biosynthesis; riboflavin biosynthesis; 5-amino-6-(D-ribitylamino)uracil from GTP: step 1/4.</text>
</comment>